<feature type="transmembrane region" description="Helical" evidence="6">
    <location>
        <begin position="156"/>
        <end position="177"/>
    </location>
</feature>
<dbReference type="PROSITE" id="PS52012">
    <property type="entry name" value="CFEM"/>
    <property type="match status" value="1"/>
</dbReference>
<dbReference type="AlphaFoldDB" id="A0A8H5GA32"/>
<dbReference type="OrthoDB" id="4505683at2759"/>
<comment type="subcellular location">
    <subcellularLocation>
        <location evidence="1">Secreted</location>
    </subcellularLocation>
</comment>
<evidence type="ECO:0000256" key="4">
    <source>
        <dbReference type="ARBA" id="ARBA00023157"/>
    </source>
</evidence>
<sequence length="178" mass="17232">MLRERIAFVFGLAAAVAVNAQDTSGINQCILNCTSQAASANGCVSFADITCVCTNQAFQTAAAACLQANCTSDDLTNALQLQQQQCAALSSGASGVTSAPQTSAPASSGTVSAPTSAPVPTSTSPTSRTNGSATRTGTSSSSATGPSNTSGAVSGFGISLAMVVGLGGAVVASVIGML</sequence>
<keyword evidence="2" id="KW-0964">Secreted</keyword>
<protein>
    <recommendedName>
        <fullName evidence="8">CFEM domain-containing protein</fullName>
    </recommendedName>
</protein>
<organism evidence="9 10">
    <name type="scientific">Tetrapyrgos nigripes</name>
    <dbReference type="NCBI Taxonomy" id="182062"/>
    <lineage>
        <taxon>Eukaryota</taxon>
        <taxon>Fungi</taxon>
        <taxon>Dikarya</taxon>
        <taxon>Basidiomycota</taxon>
        <taxon>Agaricomycotina</taxon>
        <taxon>Agaricomycetes</taxon>
        <taxon>Agaricomycetidae</taxon>
        <taxon>Agaricales</taxon>
        <taxon>Marasmiineae</taxon>
        <taxon>Marasmiaceae</taxon>
        <taxon>Tetrapyrgos</taxon>
    </lineage>
</organism>
<keyword evidence="6" id="KW-1133">Transmembrane helix</keyword>
<name>A0A8H5GA32_9AGAR</name>
<dbReference type="GO" id="GO:0005576">
    <property type="term" value="C:extracellular region"/>
    <property type="evidence" value="ECO:0007669"/>
    <property type="project" value="UniProtKB-SubCell"/>
</dbReference>
<keyword evidence="4" id="KW-1015">Disulfide bond</keyword>
<feature type="region of interest" description="Disordered" evidence="5">
    <location>
        <begin position="98"/>
        <end position="149"/>
    </location>
</feature>
<evidence type="ECO:0000256" key="5">
    <source>
        <dbReference type="SAM" id="MobiDB-lite"/>
    </source>
</evidence>
<evidence type="ECO:0000313" key="9">
    <source>
        <dbReference type="EMBL" id="KAF5361138.1"/>
    </source>
</evidence>
<evidence type="ECO:0000259" key="8">
    <source>
        <dbReference type="PROSITE" id="PS52012"/>
    </source>
</evidence>
<gene>
    <name evidence="9" type="ORF">D9758_009033</name>
</gene>
<feature type="domain" description="CFEM" evidence="8">
    <location>
        <begin position="1"/>
        <end position="114"/>
    </location>
</feature>
<keyword evidence="6" id="KW-0472">Membrane</keyword>
<evidence type="ECO:0000256" key="7">
    <source>
        <dbReference type="SAM" id="SignalP"/>
    </source>
</evidence>
<comment type="caution">
    <text evidence="9">The sequence shown here is derived from an EMBL/GenBank/DDBJ whole genome shotgun (WGS) entry which is preliminary data.</text>
</comment>
<feature type="chain" id="PRO_5034271044" description="CFEM domain-containing protein" evidence="7">
    <location>
        <begin position="21"/>
        <end position="178"/>
    </location>
</feature>
<keyword evidence="10" id="KW-1185">Reference proteome</keyword>
<dbReference type="InterPro" id="IPR008427">
    <property type="entry name" value="Extracellular_membr_CFEM_dom"/>
</dbReference>
<dbReference type="EMBL" id="JAACJM010000042">
    <property type="protein sequence ID" value="KAF5361138.1"/>
    <property type="molecule type" value="Genomic_DNA"/>
</dbReference>
<evidence type="ECO:0000256" key="2">
    <source>
        <dbReference type="ARBA" id="ARBA00022525"/>
    </source>
</evidence>
<dbReference type="Proteomes" id="UP000559256">
    <property type="component" value="Unassembled WGS sequence"/>
</dbReference>
<dbReference type="Pfam" id="PF05730">
    <property type="entry name" value="CFEM"/>
    <property type="match status" value="1"/>
</dbReference>
<accession>A0A8H5GA32</accession>
<feature type="signal peptide" evidence="7">
    <location>
        <begin position="1"/>
        <end position="20"/>
    </location>
</feature>
<keyword evidence="3 7" id="KW-0732">Signal</keyword>
<evidence type="ECO:0000313" key="10">
    <source>
        <dbReference type="Proteomes" id="UP000559256"/>
    </source>
</evidence>
<evidence type="ECO:0000256" key="6">
    <source>
        <dbReference type="SAM" id="Phobius"/>
    </source>
</evidence>
<evidence type="ECO:0000256" key="3">
    <source>
        <dbReference type="ARBA" id="ARBA00022729"/>
    </source>
</evidence>
<evidence type="ECO:0000256" key="1">
    <source>
        <dbReference type="ARBA" id="ARBA00004613"/>
    </source>
</evidence>
<keyword evidence="6" id="KW-0812">Transmembrane</keyword>
<proteinExistence type="predicted"/>
<dbReference type="SMART" id="SM00747">
    <property type="entry name" value="CFEM"/>
    <property type="match status" value="1"/>
</dbReference>
<reference evidence="9 10" key="1">
    <citation type="journal article" date="2020" name="ISME J.">
        <title>Uncovering the hidden diversity of litter-decomposition mechanisms in mushroom-forming fungi.</title>
        <authorList>
            <person name="Floudas D."/>
            <person name="Bentzer J."/>
            <person name="Ahren D."/>
            <person name="Johansson T."/>
            <person name="Persson P."/>
            <person name="Tunlid A."/>
        </authorList>
    </citation>
    <scope>NUCLEOTIDE SEQUENCE [LARGE SCALE GENOMIC DNA]</scope>
    <source>
        <strain evidence="9 10">CBS 291.85</strain>
    </source>
</reference>